<evidence type="ECO:0000313" key="3">
    <source>
        <dbReference type="Proteomes" id="UP001499984"/>
    </source>
</evidence>
<feature type="transmembrane region" description="Helical" evidence="1">
    <location>
        <begin position="262"/>
        <end position="282"/>
    </location>
</feature>
<keyword evidence="1" id="KW-0472">Membrane</keyword>
<comment type="caution">
    <text evidence="2">The sequence shown here is derived from an EMBL/GenBank/DDBJ whole genome shotgun (WGS) entry which is preliminary data.</text>
</comment>
<evidence type="ECO:0000313" key="2">
    <source>
        <dbReference type="EMBL" id="GAA4069962.1"/>
    </source>
</evidence>
<protein>
    <submittedName>
        <fullName evidence="2">Uncharacterized protein</fullName>
    </submittedName>
</protein>
<proteinExistence type="predicted"/>
<keyword evidence="3" id="KW-1185">Reference proteome</keyword>
<organism evidence="2 3">
    <name type="scientific">Streptomyces shaanxiensis</name>
    <dbReference type="NCBI Taxonomy" id="653357"/>
    <lineage>
        <taxon>Bacteria</taxon>
        <taxon>Bacillati</taxon>
        <taxon>Actinomycetota</taxon>
        <taxon>Actinomycetes</taxon>
        <taxon>Kitasatosporales</taxon>
        <taxon>Streptomycetaceae</taxon>
        <taxon>Streptomyces</taxon>
    </lineage>
</organism>
<feature type="transmembrane region" description="Helical" evidence="1">
    <location>
        <begin position="231"/>
        <end position="250"/>
    </location>
</feature>
<feature type="transmembrane region" description="Helical" evidence="1">
    <location>
        <begin position="201"/>
        <end position="224"/>
    </location>
</feature>
<gene>
    <name evidence="2" type="ORF">GCM10022233_52870</name>
</gene>
<accession>A0ABP7VM34</accession>
<sequence length="299" mass="32766">MRWRAFRTRLRASHPIVVLRWLRAGMLGMVALTALLYVVVANRAGDQAEAVRRTHESIEDIVAAQEHADKAMNALGVAIRADAETLIGPGSDFTNRTTQVSTLLTSAAEGNANKDEGLRDFQFVQGQLTTCVQLANRVASAGQKCMSAPHALVPDKKTKDPRDKNKVDFTGGLIQSLNDLAVNERTALEQQGRTHWLNPHVLWPLLTVPVAVMLLLVCGTGYVVAHHFRQYPSPALGLALLLTASVAVTTCLRCRDGGADEWVMAIMLPLLVAAGALTYLGFKHRLAEYRFPPLMRRQT</sequence>
<reference evidence="3" key="1">
    <citation type="journal article" date="2019" name="Int. J. Syst. Evol. Microbiol.">
        <title>The Global Catalogue of Microorganisms (GCM) 10K type strain sequencing project: providing services to taxonomists for standard genome sequencing and annotation.</title>
        <authorList>
            <consortium name="The Broad Institute Genomics Platform"/>
            <consortium name="The Broad Institute Genome Sequencing Center for Infectious Disease"/>
            <person name="Wu L."/>
            <person name="Ma J."/>
        </authorList>
    </citation>
    <scope>NUCLEOTIDE SEQUENCE [LARGE SCALE GENOMIC DNA]</scope>
    <source>
        <strain evidence="3">JCM 16925</strain>
    </source>
</reference>
<keyword evidence="1" id="KW-0812">Transmembrane</keyword>
<keyword evidence="1" id="KW-1133">Transmembrane helix</keyword>
<evidence type="ECO:0000256" key="1">
    <source>
        <dbReference type="SAM" id="Phobius"/>
    </source>
</evidence>
<dbReference type="EMBL" id="BAAAZY010000012">
    <property type="protein sequence ID" value="GAA4069962.1"/>
    <property type="molecule type" value="Genomic_DNA"/>
</dbReference>
<feature type="transmembrane region" description="Helical" evidence="1">
    <location>
        <begin position="21"/>
        <end position="40"/>
    </location>
</feature>
<dbReference type="Proteomes" id="UP001499984">
    <property type="component" value="Unassembled WGS sequence"/>
</dbReference>
<name>A0ABP7VM34_9ACTN</name>